<dbReference type="CDD" id="cd02980">
    <property type="entry name" value="TRX_Fd_family"/>
    <property type="match status" value="1"/>
</dbReference>
<gene>
    <name evidence="2" type="ORF">TeGR_g4117</name>
</gene>
<accession>A0ABQ6N7A3</accession>
<feature type="chain" id="PRO_5046456831" evidence="1">
    <location>
        <begin position="17"/>
        <end position="229"/>
    </location>
</feature>
<name>A0ABQ6N7A3_9STRA</name>
<proteinExistence type="predicted"/>
<organism evidence="2 3">
    <name type="scientific">Tetraparma gracilis</name>
    <dbReference type="NCBI Taxonomy" id="2962635"/>
    <lineage>
        <taxon>Eukaryota</taxon>
        <taxon>Sar</taxon>
        <taxon>Stramenopiles</taxon>
        <taxon>Ochrophyta</taxon>
        <taxon>Bolidophyceae</taxon>
        <taxon>Parmales</taxon>
        <taxon>Triparmaceae</taxon>
        <taxon>Tetraparma</taxon>
    </lineage>
</organism>
<dbReference type="EMBL" id="BRYB01002250">
    <property type="protein sequence ID" value="GMI41896.1"/>
    <property type="molecule type" value="Genomic_DNA"/>
</dbReference>
<keyword evidence="1" id="KW-0732">Signal</keyword>
<feature type="signal peptide" evidence="1">
    <location>
        <begin position="1"/>
        <end position="16"/>
    </location>
</feature>
<dbReference type="Proteomes" id="UP001165060">
    <property type="component" value="Unassembled WGS sequence"/>
</dbReference>
<keyword evidence="3" id="KW-1185">Reference proteome</keyword>
<comment type="caution">
    <text evidence="2">The sequence shown here is derived from an EMBL/GenBank/DDBJ whole genome shotgun (WGS) entry which is preliminary data.</text>
</comment>
<evidence type="ECO:0000313" key="3">
    <source>
        <dbReference type="Proteomes" id="UP001165060"/>
    </source>
</evidence>
<protein>
    <submittedName>
        <fullName evidence="2">Uncharacterized protein</fullName>
    </submittedName>
</protein>
<evidence type="ECO:0000256" key="1">
    <source>
        <dbReference type="SAM" id="SignalP"/>
    </source>
</evidence>
<reference evidence="2 3" key="1">
    <citation type="journal article" date="2023" name="Commun. Biol.">
        <title>Genome analysis of Parmales, the sister group of diatoms, reveals the evolutionary specialization of diatoms from phago-mixotrophs to photoautotrophs.</title>
        <authorList>
            <person name="Ban H."/>
            <person name="Sato S."/>
            <person name="Yoshikawa S."/>
            <person name="Yamada K."/>
            <person name="Nakamura Y."/>
            <person name="Ichinomiya M."/>
            <person name="Sato N."/>
            <person name="Blanc-Mathieu R."/>
            <person name="Endo H."/>
            <person name="Kuwata A."/>
            <person name="Ogata H."/>
        </authorList>
    </citation>
    <scope>NUCLEOTIDE SEQUENCE [LARGE SCALE GENOMIC DNA]</scope>
</reference>
<evidence type="ECO:0000313" key="2">
    <source>
        <dbReference type="EMBL" id="GMI41896.1"/>
    </source>
</evidence>
<sequence length="229" mass="24141">MLARLVLLLFIATTNSLAPGSLRVCLGSSCSGAKSFVPPFTSLDSYDLLGHGLAEGTSCLSVCSAGPNIVAQSGRVHSSVAPTDLPLLVALLETHDPSYKPPPAETLLALQTLASVLAAPSLPSPLPPLPPLIETLSASPTQHPYALSRLHLLHATSLFPTSPSSALSSALLSISCSPDRPPPAAHRVLAECYSELGRVEEAREALLLWKEWQPQFGRKADNMIRELSA</sequence>